<evidence type="ECO:0000256" key="7">
    <source>
        <dbReference type="ARBA" id="ARBA00046571"/>
    </source>
</evidence>
<dbReference type="Gene3D" id="3.30.1550.10">
    <property type="entry name" value="Ribosomal protein L11/L12, N-terminal domain"/>
    <property type="match status" value="1"/>
</dbReference>
<feature type="domain" description="Large ribosomal subunit protein uL11 C-terminal" evidence="10">
    <location>
        <begin position="205"/>
        <end position="261"/>
    </location>
</feature>
<dbReference type="SUPFAM" id="SSF46906">
    <property type="entry name" value="Ribosomal protein L11, C-terminal domain"/>
    <property type="match status" value="1"/>
</dbReference>
<comment type="caution">
    <text evidence="12">The sequence shown here is derived from an EMBL/GenBank/DDBJ whole genome shotgun (WGS) entry which is preliminary data.</text>
</comment>
<keyword evidence="3 8" id="KW-0687">Ribonucleoprotein</keyword>
<evidence type="ECO:0000256" key="6">
    <source>
        <dbReference type="ARBA" id="ARBA00045484"/>
    </source>
</evidence>
<dbReference type="InterPro" id="IPR020785">
    <property type="entry name" value="Ribosomal_uL11_CS"/>
</dbReference>
<dbReference type="EMBL" id="JBBHLL010000290">
    <property type="protein sequence ID" value="KAK7806800.1"/>
    <property type="molecule type" value="Genomic_DNA"/>
</dbReference>
<keyword evidence="2 8" id="KW-0689">Ribosomal protein</keyword>
<comment type="function">
    <text evidence="6">Component of the large ribosomal subunit. The ribosome is a large ribonucleoprotein complex responsible for the synthesis of proteins in the cell. Binds directly to 26S ribosomal RNA.</text>
</comment>
<dbReference type="InterPro" id="IPR000911">
    <property type="entry name" value="Ribosomal_uL11"/>
</dbReference>
<dbReference type="Proteomes" id="UP001488838">
    <property type="component" value="Unassembled WGS sequence"/>
</dbReference>
<feature type="domain" description="Large ribosomal subunit protein uL11 N-terminal" evidence="11">
    <location>
        <begin position="145"/>
        <end position="197"/>
    </location>
</feature>
<dbReference type="GO" id="GO:0070180">
    <property type="term" value="F:large ribosomal subunit rRNA binding"/>
    <property type="evidence" value="ECO:0007669"/>
    <property type="project" value="TreeGrafter"/>
</dbReference>
<reference evidence="12 13" key="1">
    <citation type="journal article" date="2023" name="bioRxiv">
        <title>Conserved and derived expression patterns and positive selection on dental genes reveal complex evolutionary context of ever-growing rodent molars.</title>
        <authorList>
            <person name="Calamari Z.T."/>
            <person name="Song A."/>
            <person name="Cohen E."/>
            <person name="Akter M."/>
            <person name="Roy R.D."/>
            <person name="Hallikas O."/>
            <person name="Christensen M.M."/>
            <person name="Li P."/>
            <person name="Marangoni P."/>
            <person name="Jernvall J."/>
            <person name="Klein O.D."/>
        </authorList>
    </citation>
    <scope>NUCLEOTIDE SEQUENCE [LARGE SCALE GENOMIC DNA]</scope>
    <source>
        <strain evidence="12">V071</strain>
    </source>
</reference>
<name>A0AAW0HXR5_MYOGA</name>
<evidence type="ECO:0000256" key="4">
    <source>
        <dbReference type="ARBA" id="ARBA00035203"/>
    </source>
</evidence>
<dbReference type="Pfam" id="PF00298">
    <property type="entry name" value="Ribosomal_L11"/>
    <property type="match status" value="1"/>
</dbReference>
<evidence type="ECO:0000256" key="1">
    <source>
        <dbReference type="ARBA" id="ARBA00010537"/>
    </source>
</evidence>
<organism evidence="12 13">
    <name type="scientific">Myodes glareolus</name>
    <name type="common">Bank vole</name>
    <name type="synonym">Clethrionomys glareolus</name>
    <dbReference type="NCBI Taxonomy" id="447135"/>
    <lineage>
        <taxon>Eukaryota</taxon>
        <taxon>Metazoa</taxon>
        <taxon>Chordata</taxon>
        <taxon>Craniata</taxon>
        <taxon>Vertebrata</taxon>
        <taxon>Euteleostomi</taxon>
        <taxon>Mammalia</taxon>
        <taxon>Eutheria</taxon>
        <taxon>Euarchontoglires</taxon>
        <taxon>Glires</taxon>
        <taxon>Rodentia</taxon>
        <taxon>Myomorpha</taxon>
        <taxon>Muroidea</taxon>
        <taxon>Cricetidae</taxon>
        <taxon>Arvicolinae</taxon>
        <taxon>Myodes</taxon>
    </lineage>
</organism>
<dbReference type="PANTHER" id="PTHR11661">
    <property type="entry name" value="60S RIBOSOMAL PROTEIN L12"/>
    <property type="match status" value="1"/>
</dbReference>
<dbReference type="GO" id="GO:0006412">
    <property type="term" value="P:translation"/>
    <property type="evidence" value="ECO:0007669"/>
    <property type="project" value="InterPro"/>
</dbReference>
<protein>
    <recommendedName>
        <fullName evidence="4">Large ribosomal subunit protein uL11</fullName>
    </recommendedName>
    <alternativeName>
        <fullName evidence="5">60S ribosomal protein L12</fullName>
    </alternativeName>
</protein>
<evidence type="ECO:0000256" key="9">
    <source>
        <dbReference type="SAM" id="MobiDB-lite"/>
    </source>
</evidence>
<accession>A0AAW0HXR5</accession>
<dbReference type="Pfam" id="PF03946">
    <property type="entry name" value="Ribosomal_L11_N"/>
    <property type="match status" value="1"/>
</dbReference>
<evidence type="ECO:0000259" key="10">
    <source>
        <dbReference type="Pfam" id="PF00298"/>
    </source>
</evidence>
<evidence type="ECO:0000313" key="12">
    <source>
        <dbReference type="EMBL" id="KAK7806800.1"/>
    </source>
</evidence>
<evidence type="ECO:0000259" key="11">
    <source>
        <dbReference type="Pfam" id="PF03946"/>
    </source>
</evidence>
<dbReference type="PANTHER" id="PTHR11661:SF2">
    <property type="entry name" value="LARGE RIBOSOMAL SUBUNIT PROTEIN UL11"/>
    <property type="match status" value="1"/>
</dbReference>
<gene>
    <name evidence="12" type="ORF">U0070_010284</name>
</gene>
<dbReference type="AlphaFoldDB" id="A0AAW0HXR5"/>
<evidence type="ECO:0000256" key="3">
    <source>
        <dbReference type="ARBA" id="ARBA00023274"/>
    </source>
</evidence>
<feature type="region of interest" description="Disordered" evidence="9">
    <location>
        <begin position="403"/>
        <end position="428"/>
    </location>
</feature>
<dbReference type="FunFam" id="3.30.1550.10:FF:000002">
    <property type="entry name" value="60S ribosomal protein L12"/>
    <property type="match status" value="1"/>
</dbReference>
<evidence type="ECO:0000256" key="5">
    <source>
        <dbReference type="ARBA" id="ARBA00035320"/>
    </source>
</evidence>
<evidence type="ECO:0000313" key="13">
    <source>
        <dbReference type="Proteomes" id="UP001488838"/>
    </source>
</evidence>
<dbReference type="SUPFAM" id="SSF54747">
    <property type="entry name" value="Ribosomal L11/L12e N-terminal domain"/>
    <property type="match status" value="1"/>
</dbReference>
<comment type="similarity">
    <text evidence="1 8">Belongs to the universal ribosomal protein uL11 family.</text>
</comment>
<comment type="subunit">
    <text evidence="7">Component of the large ribosomal subunit. Mature ribosomes consist of a small (40S) and a large (60S) subunit. The 40S subunit contains about 33 different proteins and 1 molecule of RNA (18S). The 60S subunit contains about 49 different proteins and 3 molecules of RNA (28S, 5.8S and 5S).</text>
</comment>
<evidence type="ECO:0000256" key="8">
    <source>
        <dbReference type="RuleBase" id="RU003978"/>
    </source>
</evidence>
<dbReference type="GO" id="GO:0022625">
    <property type="term" value="C:cytosolic large ribosomal subunit"/>
    <property type="evidence" value="ECO:0007669"/>
    <property type="project" value="TreeGrafter"/>
</dbReference>
<dbReference type="PROSITE" id="PS00359">
    <property type="entry name" value="RIBOSOMAL_L11"/>
    <property type="match status" value="1"/>
</dbReference>
<keyword evidence="13" id="KW-1185">Reference proteome</keyword>
<dbReference type="SMART" id="SM00649">
    <property type="entry name" value="RL11"/>
    <property type="match status" value="1"/>
</dbReference>
<sequence length="428" mass="45996">MGAVGGVLRGAGLSPVLRATVHVLLHCRLVVIQLLTGEVVQLKKPTGLYDHVGAGVTRDSILGNGLEEKMRESMLTWRKRTQLLVSDGELRHLRELVLELVCLQLSTLLRGSHGTTFFSPSKLGSPDTSRLHHAAQVRPNKIKAMYLMCTGGEVSAICLGPKIVPLSLSSKKVGDDIAKVIGDWKGLRITVKLTIQNTEAQGEVVPSASALIKKPPRDREKPKNIRHNGNIPFHKIVHIARELSGTIKEILGTAQSVGCNVDGCHPHDINDDINNGVEDTTAVTATVLETGDGVELLLPLLLLVTREDCDAVITTGTGRDALCWTAALATAFAVTVKAVWGTSRGISGTNLRPSMDHSEELLGGTISLQLMVDSAQSSATLYPICQLKNNLILFSDDQSDVARGAPKIGQSDPKLSKSTATSWDYEKK</sequence>
<dbReference type="GO" id="GO:0003735">
    <property type="term" value="F:structural constituent of ribosome"/>
    <property type="evidence" value="ECO:0007669"/>
    <property type="project" value="InterPro"/>
</dbReference>
<dbReference type="InterPro" id="IPR020783">
    <property type="entry name" value="Ribosomal_uL11_C"/>
</dbReference>
<dbReference type="InterPro" id="IPR036769">
    <property type="entry name" value="Ribosomal_uL11_C_sf"/>
</dbReference>
<dbReference type="InterPro" id="IPR036796">
    <property type="entry name" value="Ribosomal_uL11_N_sf"/>
</dbReference>
<proteinExistence type="inferred from homology"/>
<evidence type="ECO:0000256" key="2">
    <source>
        <dbReference type="ARBA" id="ARBA00022980"/>
    </source>
</evidence>
<dbReference type="InterPro" id="IPR020784">
    <property type="entry name" value="Ribosomal_uL11_N"/>
</dbReference>
<dbReference type="Gene3D" id="1.10.10.250">
    <property type="entry name" value="Ribosomal protein L11, C-terminal domain"/>
    <property type="match status" value="1"/>
</dbReference>